<proteinExistence type="predicted"/>
<name>A0A1Z4M192_9CYAN</name>
<evidence type="ECO:0000313" key="1">
    <source>
        <dbReference type="EMBL" id="BAY87138.1"/>
    </source>
</evidence>
<dbReference type="OrthoDB" id="531205at2"/>
<reference evidence="1 2" key="1">
    <citation type="submission" date="2017-06" db="EMBL/GenBank/DDBJ databases">
        <title>Genome sequencing of cyanobaciteial culture collection at National Institute for Environmental Studies (NIES).</title>
        <authorList>
            <person name="Hirose Y."/>
            <person name="Shimura Y."/>
            <person name="Fujisawa T."/>
            <person name="Nakamura Y."/>
            <person name="Kawachi M."/>
        </authorList>
    </citation>
    <scope>NUCLEOTIDE SEQUENCE [LARGE SCALE GENOMIC DNA]</scope>
    <source>
        <strain evidence="1 2">NIES-267</strain>
    </source>
</reference>
<dbReference type="Gene3D" id="3.40.50.300">
    <property type="entry name" value="P-loop containing nucleotide triphosphate hydrolases"/>
    <property type="match status" value="1"/>
</dbReference>
<evidence type="ECO:0008006" key="3">
    <source>
        <dbReference type="Google" id="ProtNLM"/>
    </source>
</evidence>
<sequence length="164" mass="19072">MNQKPTLHFLCGKMASGKSTLAKSLVKENNAILMAEDIWLSKLYPEEINEFNDYIKYSRRLKSILTQHIQDILLQGISIVLDFPGNTPSQRDWFRSIFESVEANHLLHYIIASDKLCKQQLKIRSKDKPEGEKFTTEAEFEAITKYFQPPTPEEGFNIKEYQKN</sequence>
<dbReference type="Pfam" id="PF13671">
    <property type="entry name" value="AAA_33"/>
    <property type="match status" value="1"/>
</dbReference>
<evidence type="ECO:0000313" key="2">
    <source>
        <dbReference type="Proteomes" id="UP000218418"/>
    </source>
</evidence>
<dbReference type="Proteomes" id="UP000218418">
    <property type="component" value="Chromosome"/>
</dbReference>
<dbReference type="AlphaFoldDB" id="A0A1Z4M192"/>
<keyword evidence="2" id="KW-1185">Reference proteome</keyword>
<organism evidence="1 2">
    <name type="scientific">Calothrix parasitica NIES-267</name>
    <dbReference type="NCBI Taxonomy" id="1973488"/>
    <lineage>
        <taxon>Bacteria</taxon>
        <taxon>Bacillati</taxon>
        <taxon>Cyanobacteriota</taxon>
        <taxon>Cyanophyceae</taxon>
        <taxon>Nostocales</taxon>
        <taxon>Calotrichaceae</taxon>
        <taxon>Calothrix</taxon>
    </lineage>
</organism>
<dbReference type="SUPFAM" id="SSF52540">
    <property type="entry name" value="P-loop containing nucleoside triphosphate hydrolases"/>
    <property type="match status" value="1"/>
</dbReference>
<dbReference type="EMBL" id="AP018227">
    <property type="protein sequence ID" value="BAY87138.1"/>
    <property type="molecule type" value="Genomic_DNA"/>
</dbReference>
<accession>A0A1Z4M192</accession>
<gene>
    <name evidence="1" type="ORF">NIES267_66560</name>
</gene>
<dbReference type="InterPro" id="IPR027417">
    <property type="entry name" value="P-loop_NTPase"/>
</dbReference>
<protein>
    <recommendedName>
        <fullName evidence="3">Cell division protein ZipA</fullName>
    </recommendedName>
</protein>